<reference evidence="8 9" key="1">
    <citation type="submission" date="2019-06" db="EMBL/GenBank/DDBJ databases">
        <title>Metagenome assembled Genome of Spiribacter salinus SL48-SHIP from the microbial mat of Salt Lake 48 (Novosibirsk region, Russia).</title>
        <authorList>
            <person name="Shipova A."/>
            <person name="Rozanov A.S."/>
            <person name="Bryanskaya A.V."/>
            <person name="Peltek S.E."/>
        </authorList>
    </citation>
    <scope>NUCLEOTIDE SEQUENCE [LARGE SCALE GENOMIC DNA]</scope>
    <source>
        <strain evidence="8">SL48-SHIP-2</strain>
    </source>
</reference>
<evidence type="ECO:0000259" key="7">
    <source>
        <dbReference type="Pfam" id="PF00482"/>
    </source>
</evidence>
<dbReference type="PANTHER" id="PTHR35007">
    <property type="entry name" value="INTEGRAL MEMBRANE PROTEIN-RELATED"/>
    <property type="match status" value="1"/>
</dbReference>
<feature type="transmembrane region" description="Helical" evidence="6">
    <location>
        <begin position="91"/>
        <end position="114"/>
    </location>
</feature>
<evidence type="ECO:0000256" key="4">
    <source>
        <dbReference type="ARBA" id="ARBA00022989"/>
    </source>
</evidence>
<keyword evidence="2" id="KW-1003">Cell membrane</keyword>
<organism evidence="8 9">
    <name type="scientific">Spiribacter salinus</name>
    <dbReference type="NCBI Taxonomy" id="1335746"/>
    <lineage>
        <taxon>Bacteria</taxon>
        <taxon>Pseudomonadati</taxon>
        <taxon>Pseudomonadota</taxon>
        <taxon>Gammaproteobacteria</taxon>
        <taxon>Chromatiales</taxon>
        <taxon>Ectothiorhodospiraceae</taxon>
        <taxon>Spiribacter</taxon>
    </lineage>
</organism>
<dbReference type="STRING" id="1260251.SPISAL_03700"/>
<keyword evidence="4 6" id="KW-1133">Transmembrane helix</keyword>
<evidence type="ECO:0000256" key="6">
    <source>
        <dbReference type="SAM" id="Phobius"/>
    </source>
</evidence>
<sequence length="295" mass="31823">MISEIEGLAVPALLGLASAGALTGLVELARHPARDKTDRWRDPAPRLFRLLLPTARQIALWLTLSAQQQGRLQQRLDCAGVGYAILPGELVALRALTGLGAMLMAASVLLLLAGALIKTVSVSIIAAFLGAAYPDLWLFEQRKRRQRSIERHFPGLLELLALTVRAGMGFGTALAQTGEHLPNGPLKVECQRLNREIRTGFSRQDALAGLAARTQLRCVKSFVGAVIQADETGAAISPVLADQARQGRRERFAAAEKKANEAPVRMLLPLVALLFPVTFLIIGFPIALQFMDSGL</sequence>
<dbReference type="GO" id="GO:0005886">
    <property type="term" value="C:plasma membrane"/>
    <property type="evidence" value="ECO:0007669"/>
    <property type="project" value="UniProtKB-SubCell"/>
</dbReference>
<evidence type="ECO:0000313" key="8">
    <source>
        <dbReference type="EMBL" id="TQF00558.1"/>
    </source>
</evidence>
<gene>
    <name evidence="8" type="ORF">FKY71_03015</name>
</gene>
<dbReference type="AlphaFoldDB" id="A0A540VUX5"/>
<dbReference type="Gene3D" id="1.20.81.30">
    <property type="entry name" value="Type II secretion system (T2SS), domain F"/>
    <property type="match status" value="1"/>
</dbReference>
<evidence type="ECO:0000313" key="9">
    <source>
        <dbReference type="Proteomes" id="UP000315400"/>
    </source>
</evidence>
<dbReference type="Pfam" id="PF00482">
    <property type="entry name" value="T2SSF"/>
    <property type="match status" value="1"/>
</dbReference>
<evidence type="ECO:0000256" key="5">
    <source>
        <dbReference type="ARBA" id="ARBA00023136"/>
    </source>
</evidence>
<proteinExistence type="predicted"/>
<feature type="transmembrane region" description="Helical" evidence="6">
    <location>
        <begin position="120"/>
        <end position="139"/>
    </location>
</feature>
<accession>A0A540VUX5</accession>
<feature type="domain" description="Type II secretion system protein GspF" evidence="7">
    <location>
        <begin position="157"/>
        <end position="282"/>
    </location>
</feature>
<evidence type="ECO:0000256" key="3">
    <source>
        <dbReference type="ARBA" id="ARBA00022692"/>
    </source>
</evidence>
<dbReference type="PANTHER" id="PTHR35007:SF2">
    <property type="entry name" value="PILUS ASSEMBLE PROTEIN"/>
    <property type="match status" value="1"/>
</dbReference>
<feature type="transmembrane region" description="Helical" evidence="6">
    <location>
        <begin position="267"/>
        <end position="288"/>
    </location>
</feature>
<dbReference type="Proteomes" id="UP000315400">
    <property type="component" value="Unassembled WGS sequence"/>
</dbReference>
<comment type="caution">
    <text evidence="8">The sequence shown here is derived from an EMBL/GenBank/DDBJ whole genome shotgun (WGS) entry which is preliminary data.</text>
</comment>
<keyword evidence="5 6" id="KW-0472">Membrane</keyword>
<evidence type="ECO:0000256" key="1">
    <source>
        <dbReference type="ARBA" id="ARBA00004651"/>
    </source>
</evidence>
<comment type="subcellular location">
    <subcellularLocation>
        <location evidence="1">Cell membrane</location>
        <topology evidence="1">Multi-pass membrane protein</topology>
    </subcellularLocation>
</comment>
<dbReference type="InterPro" id="IPR042094">
    <property type="entry name" value="T2SS_GspF_sf"/>
</dbReference>
<dbReference type="EMBL" id="VIFK01000010">
    <property type="protein sequence ID" value="TQF00558.1"/>
    <property type="molecule type" value="Genomic_DNA"/>
</dbReference>
<evidence type="ECO:0000256" key="2">
    <source>
        <dbReference type="ARBA" id="ARBA00022475"/>
    </source>
</evidence>
<keyword evidence="3 6" id="KW-0812">Transmembrane</keyword>
<protein>
    <submittedName>
        <fullName evidence="8">Type II secretion system F family protein</fullName>
    </submittedName>
</protein>
<name>A0A540VUX5_9GAMM</name>
<dbReference type="InterPro" id="IPR018076">
    <property type="entry name" value="T2SS_GspF_dom"/>
</dbReference>